<comment type="caution">
    <text evidence="3">The sequence shown here is derived from an EMBL/GenBank/DDBJ whole genome shotgun (WGS) entry which is preliminary data.</text>
</comment>
<dbReference type="InterPro" id="IPR050766">
    <property type="entry name" value="Bact_Lucif_Oxidored"/>
</dbReference>
<dbReference type="InterPro" id="IPR036661">
    <property type="entry name" value="Luciferase-like_sf"/>
</dbReference>
<dbReference type="GO" id="GO:0016705">
    <property type="term" value="F:oxidoreductase activity, acting on paired donors, with incorporation or reduction of molecular oxygen"/>
    <property type="evidence" value="ECO:0007669"/>
    <property type="project" value="InterPro"/>
</dbReference>
<accession>A0A554A046</accession>
<evidence type="ECO:0000313" key="4">
    <source>
        <dbReference type="Proteomes" id="UP000318521"/>
    </source>
</evidence>
<dbReference type="FunFam" id="3.20.20.30:FF:000002">
    <property type="entry name" value="LLM class flavin-dependent oxidoreductase"/>
    <property type="match status" value="1"/>
</dbReference>
<dbReference type="Proteomes" id="UP000318521">
    <property type="component" value="Unassembled WGS sequence"/>
</dbReference>
<comment type="similarity">
    <text evidence="1">To bacterial alkanal monooxygenase alpha and beta chains.</text>
</comment>
<dbReference type="SUPFAM" id="SSF51679">
    <property type="entry name" value="Bacterial luciferase-like"/>
    <property type="match status" value="1"/>
</dbReference>
<protein>
    <submittedName>
        <fullName evidence="3">LLM class flavin-dependent oxidoreductase</fullName>
    </submittedName>
</protein>
<dbReference type="NCBIfam" id="TIGR03558">
    <property type="entry name" value="oxido_grp_1"/>
    <property type="match status" value="1"/>
</dbReference>
<dbReference type="EMBL" id="VLXZ01000004">
    <property type="protein sequence ID" value="TSB47068.1"/>
    <property type="molecule type" value="Genomic_DNA"/>
</dbReference>
<dbReference type="PANTHER" id="PTHR30137">
    <property type="entry name" value="LUCIFERASE-LIKE MONOOXYGENASE"/>
    <property type="match status" value="1"/>
</dbReference>
<evidence type="ECO:0000259" key="2">
    <source>
        <dbReference type="Pfam" id="PF00296"/>
    </source>
</evidence>
<feature type="domain" description="Luciferase-like" evidence="2">
    <location>
        <begin position="1"/>
        <end position="299"/>
    </location>
</feature>
<dbReference type="PANTHER" id="PTHR30137:SF20">
    <property type="entry name" value="N-ACETYL-S-ALKYLCYSTEINE MONOOXYGENASE"/>
    <property type="match status" value="1"/>
</dbReference>
<dbReference type="OrthoDB" id="9780518at2"/>
<evidence type="ECO:0000256" key="1">
    <source>
        <dbReference type="ARBA" id="ARBA00007789"/>
    </source>
</evidence>
<dbReference type="InterPro" id="IPR019949">
    <property type="entry name" value="CmoO-like"/>
</dbReference>
<dbReference type="Gene3D" id="3.20.20.30">
    <property type="entry name" value="Luciferase-like domain"/>
    <property type="match status" value="1"/>
</dbReference>
<dbReference type="InterPro" id="IPR011251">
    <property type="entry name" value="Luciferase-like_dom"/>
</dbReference>
<dbReference type="RefSeq" id="WP_143848298.1">
    <property type="nucleotide sequence ID" value="NZ_VLXZ01000004.1"/>
</dbReference>
<dbReference type="AlphaFoldDB" id="A0A554A046"/>
<name>A0A554A046_9BACI</name>
<organism evidence="3 4">
    <name type="scientific">Alkalicoccobacillus porphyridii</name>
    <dbReference type="NCBI Taxonomy" id="2597270"/>
    <lineage>
        <taxon>Bacteria</taxon>
        <taxon>Bacillati</taxon>
        <taxon>Bacillota</taxon>
        <taxon>Bacilli</taxon>
        <taxon>Bacillales</taxon>
        <taxon>Bacillaceae</taxon>
        <taxon>Alkalicoccobacillus</taxon>
    </lineage>
</organism>
<keyword evidence="4" id="KW-1185">Reference proteome</keyword>
<gene>
    <name evidence="3" type="ORF">FN960_08615</name>
</gene>
<sequence>MKLSILDQVVMSEGRSAQNAVQETVQLATLAEEWGYTRYWIAEHHDLPGLVCPAPEVLIGLIGAQTSNIRVGAGAVLLPNYQPYHVAETYNLLASMYPSRIDLGLSRSPGGSAEASQALSSNMLQAIYSMPQKLEELLHFIHQDFPRDHTYSSLQAAPVPTIPPVPWILGTSIKSAQLAAKHGLPYAVGHFMNADSSKEAATIYKKQFQATRTLEEPQLVVAASVICAETLEQAEQMARSAQVWSIQREKGELTNGLPSKQTTINYQLTSEEEDKLKDLAKRQLIGTPQTVKKQLQDVAAEFQTDECMVLTNVHSHQDRVASYRLLAEVFSHD</sequence>
<proteinExistence type="predicted"/>
<dbReference type="GO" id="GO:0005829">
    <property type="term" value="C:cytosol"/>
    <property type="evidence" value="ECO:0007669"/>
    <property type="project" value="TreeGrafter"/>
</dbReference>
<dbReference type="CDD" id="cd00347">
    <property type="entry name" value="Flavin_utilizing_monoxygenases"/>
    <property type="match status" value="1"/>
</dbReference>
<evidence type="ECO:0000313" key="3">
    <source>
        <dbReference type="EMBL" id="TSB47068.1"/>
    </source>
</evidence>
<dbReference type="Pfam" id="PF00296">
    <property type="entry name" value="Bac_luciferase"/>
    <property type="match status" value="1"/>
</dbReference>
<reference evidence="3 4" key="1">
    <citation type="submission" date="2019-07" db="EMBL/GenBank/DDBJ databases">
        <authorList>
            <person name="Park Y.J."/>
            <person name="Jeong S.E."/>
            <person name="Jung H.S."/>
        </authorList>
    </citation>
    <scope>NUCLEOTIDE SEQUENCE [LARGE SCALE GENOMIC DNA]</scope>
    <source>
        <strain evidence="4">P16(2019)</strain>
    </source>
</reference>